<reference evidence="6 7" key="1">
    <citation type="journal article" date="2015" name="Genome Announc.">
        <title>Draft Genome Sequence of Rhodococcus rhodochrous Strain KG-21, a Soil Isolate from Oil Fields of Krishna-Godavari Basin, India.</title>
        <authorList>
            <person name="Dawar C."/>
            <person name="Aggarwal R.K."/>
        </authorList>
    </citation>
    <scope>NUCLEOTIDE SEQUENCE [LARGE SCALE GENOMIC DNA]</scope>
    <source>
        <strain evidence="6 7">KG-21</strain>
    </source>
</reference>
<dbReference type="EMBL" id="AZYO01000005">
    <property type="protein sequence ID" value="KOS57465.1"/>
    <property type="molecule type" value="Genomic_DNA"/>
</dbReference>
<sequence>MSSATPPSSGTASPLVGDITDKRLLRGARTRRAVLDQAVDIASLDGLEGLSFGRLATDTGLSKAGIQSLFRTKEALQLATVDHARSMFVDFVVRPALSAPRGVERIRELIGRWIVYAERPLFAGGCFQAANLTEFDSRPGPIRDKLACNQQEWIDALSSEFTFAVENGEIAALDVDLAAFQIDAVLRSANTAMRLGDGAAGNKVRRVVEGLLRPPGRTSGQGADSRV</sequence>
<dbReference type="GO" id="GO:0003677">
    <property type="term" value="F:DNA binding"/>
    <property type="evidence" value="ECO:0007669"/>
    <property type="project" value="UniProtKB-UniRule"/>
</dbReference>
<keyword evidence="1" id="KW-0805">Transcription regulation</keyword>
<dbReference type="InterPro" id="IPR001647">
    <property type="entry name" value="HTH_TetR"/>
</dbReference>
<dbReference type="PATRIC" id="fig|1441923.3.peg.925"/>
<feature type="DNA-binding region" description="H-T-H motif" evidence="4">
    <location>
        <begin position="51"/>
        <end position="70"/>
    </location>
</feature>
<accession>A0A0M8PLN7</accession>
<evidence type="ECO:0000256" key="3">
    <source>
        <dbReference type="ARBA" id="ARBA00023163"/>
    </source>
</evidence>
<dbReference type="PANTHER" id="PTHR47506">
    <property type="entry name" value="TRANSCRIPTIONAL REGULATORY PROTEIN"/>
    <property type="match status" value="1"/>
</dbReference>
<dbReference type="PROSITE" id="PS50977">
    <property type="entry name" value="HTH_TETR_2"/>
    <property type="match status" value="1"/>
</dbReference>
<evidence type="ECO:0000256" key="1">
    <source>
        <dbReference type="ARBA" id="ARBA00023015"/>
    </source>
</evidence>
<dbReference type="Gene3D" id="1.10.10.60">
    <property type="entry name" value="Homeodomain-like"/>
    <property type="match status" value="1"/>
</dbReference>
<protein>
    <submittedName>
        <fullName evidence="6">Transcriptional regulator</fullName>
    </submittedName>
</protein>
<gene>
    <name evidence="6" type="ORF">Z051_04125</name>
</gene>
<dbReference type="InterPro" id="IPR009057">
    <property type="entry name" value="Homeodomain-like_sf"/>
</dbReference>
<reference evidence="7" key="2">
    <citation type="submission" date="2015-01" db="EMBL/GenBank/DDBJ databases">
        <title>Draft genome sequence of potential hydrocarbon metabolising strain of Rhodococcus rhodochrous.</title>
        <authorList>
            <person name="Aggarwal R.K."/>
            <person name="Dawar C."/>
        </authorList>
    </citation>
    <scope>NUCLEOTIDE SEQUENCE [LARGE SCALE GENOMIC DNA]</scope>
    <source>
        <strain evidence="7">KG-21</strain>
    </source>
</reference>
<dbReference type="Pfam" id="PF16925">
    <property type="entry name" value="TetR_C_13"/>
    <property type="match status" value="1"/>
</dbReference>
<dbReference type="Gene3D" id="1.10.357.10">
    <property type="entry name" value="Tetracycline Repressor, domain 2"/>
    <property type="match status" value="1"/>
</dbReference>
<dbReference type="RefSeq" id="WP_054371514.1">
    <property type="nucleotide sequence ID" value="NZ_AZYO01000005.1"/>
</dbReference>
<dbReference type="AlphaFoldDB" id="A0A0M8PLN7"/>
<dbReference type="PANTHER" id="PTHR47506:SF6">
    <property type="entry name" value="HTH-TYPE TRANSCRIPTIONAL REPRESSOR NEMR"/>
    <property type="match status" value="1"/>
</dbReference>
<dbReference type="SUPFAM" id="SSF48498">
    <property type="entry name" value="Tetracyclin repressor-like, C-terminal domain"/>
    <property type="match status" value="1"/>
</dbReference>
<keyword evidence="3" id="KW-0804">Transcription</keyword>
<dbReference type="InterPro" id="IPR036271">
    <property type="entry name" value="Tet_transcr_reg_TetR-rel_C_sf"/>
</dbReference>
<dbReference type="SUPFAM" id="SSF46689">
    <property type="entry name" value="Homeodomain-like"/>
    <property type="match status" value="1"/>
</dbReference>
<evidence type="ECO:0000259" key="5">
    <source>
        <dbReference type="PROSITE" id="PS50977"/>
    </source>
</evidence>
<comment type="caution">
    <text evidence="6">The sequence shown here is derived from an EMBL/GenBank/DDBJ whole genome shotgun (WGS) entry which is preliminary data.</text>
</comment>
<proteinExistence type="predicted"/>
<evidence type="ECO:0000256" key="4">
    <source>
        <dbReference type="PROSITE-ProRule" id="PRU00335"/>
    </source>
</evidence>
<evidence type="ECO:0000313" key="7">
    <source>
        <dbReference type="Proteomes" id="UP000037712"/>
    </source>
</evidence>
<dbReference type="InterPro" id="IPR011075">
    <property type="entry name" value="TetR_C"/>
</dbReference>
<dbReference type="Proteomes" id="UP000037712">
    <property type="component" value="Unassembled WGS sequence"/>
</dbReference>
<feature type="domain" description="HTH tetR-type" evidence="5">
    <location>
        <begin position="28"/>
        <end position="88"/>
    </location>
</feature>
<organism evidence="6 7">
    <name type="scientific">Rhodococcus rhodochrous KG-21</name>
    <dbReference type="NCBI Taxonomy" id="1441923"/>
    <lineage>
        <taxon>Bacteria</taxon>
        <taxon>Bacillati</taxon>
        <taxon>Actinomycetota</taxon>
        <taxon>Actinomycetes</taxon>
        <taxon>Mycobacteriales</taxon>
        <taxon>Nocardiaceae</taxon>
        <taxon>Rhodococcus</taxon>
    </lineage>
</organism>
<evidence type="ECO:0000256" key="2">
    <source>
        <dbReference type="ARBA" id="ARBA00023125"/>
    </source>
</evidence>
<evidence type="ECO:0000313" key="6">
    <source>
        <dbReference type="EMBL" id="KOS57465.1"/>
    </source>
</evidence>
<name>A0A0M8PLN7_RHORH</name>
<keyword evidence="2 4" id="KW-0238">DNA-binding</keyword>